<dbReference type="InterPro" id="IPR020846">
    <property type="entry name" value="MFS_dom"/>
</dbReference>
<dbReference type="AlphaFoldDB" id="A0A087CE20"/>
<comment type="subcellular location">
    <subcellularLocation>
        <location evidence="1">Cell membrane</location>
        <topology evidence="1">Multi-pass membrane protein</topology>
    </subcellularLocation>
</comment>
<proteinExistence type="predicted"/>
<dbReference type="GO" id="GO:0005886">
    <property type="term" value="C:plasma membrane"/>
    <property type="evidence" value="ECO:0007669"/>
    <property type="project" value="UniProtKB-SubCell"/>
</dbReference>
<evidence type="ECO:0000256" key="1">
    <source>
        <dbReference type="ARBA" id="ARBA00004651"/>
    </source>
</evidence>
<feature type="transmembrane region" description="Helical" evidence="5">
    <location>
        <begin position="102"/>
        <end position="120"/>
    </location>
</feature>
<dbReference type="InterPro" id="IPR011701">
    <property type="entry name" value="MFS"/>
</dbReference>
<feature type="transmembrane region" description="Helical" evidence="5">
    <location>
        <begin position="344"/>
        <end position="365"/>
    </location>
</feature>
<dbReference type="Gene3D" id="1.20.1250.20">
    <property type="entry name" value="MFS general substrate transporter like domains"/>
    <property type="match status" value="1"/>
</dbReference>
<feature type="transmembrane region" description="Helical" evidence="5">
    <location>
        <begin position="77"/>
        <end position="96"/>
    </location>
</feature>
<dbReference type="EMBL" id="JGZI01000010">
    <property type="protein sequence ID" value="KFI81520.1"/>
    <property type="molecule type" value="Genomic_DNA"/>
</dbReference>
<organism evidence="7 8">
    <name type="scientific">Bifidobacterium psychraerophilum</name>
    <dbReference type="NCBI Taxonomy" id="218140"/>
    <lineage>
        <taxon>Bacteria</taxon>
        <taxon>Bacillati</taxon>
        <taxon>Actinomycetota</taxon>
        <taxon>Actinomycetes</taxon>
        <taxon>Bifidobacteriales</taxon>
        <taxon>Bifidobacteriaceae</taxon>
        <taxon>Bifidobacterium</taxon>
    </lineage>
</organism>
<evidence type="ECO:0000256" key="5">
    <source>
        <dbReference type="SAM" id="Phobius"/>
    </source>
</evidence>
<dbReference type="Pfam" id="PF07690">
    <property type="entry name" value="MFS_1"/>
    <property type="match status" value="1"/>
</dbReference>
<sequence length="410" mass="42628">MHSIRPLDSMQKARLAVSALFLTNGALFASMVPHYPEIKADLALGNGVYGLAVAAFPAGALAFGSAAAFLIRRFGSARIAVAGTVTTAVMVFLVSISPSLPSFALALFFAGSSDVITDVAQNAQGLQVQQRYHRSIINSFHAVWSAGVVIGGVSASISIALHIGRAMHLGLISALLIILALVASRFCIFDDQPSRDTRKQSRPESIRTLTSIPFHVYASLLGMAFIGVVACAVEDSGSSWASLYLSTSLNAPAAVAPLGYISLAAAQLVGRATGDRMVDAFGMRQVTRFGGALIALGLGLALLFPSIPGTIAGFAAAGFGVSTLGPNSMAACDNLPYLRQGSGLTVVSWIMRAGFLLFPPLVGYISDAVNLRTGLLVFPILGVLVVLAANVMPGTIRHDESFATNSDSSL</sequence>
<feature type="transmembrane region" description="Helical" evidence="5">
    <location>
        <begin position="169"/>
        <end position="188"/>
    </location>
</feature>
<evidence type="ECO:0000313" key="8">
    <source>
        <dbReference type="Proteomes" id="UP000029050"/>
    </source>
</evidence>
<dbReference type="PANTHER" id="PTHR23514">
    <property type="entry name" value="BYPASS OF STOP CODON PROTEIN 6"/>
    <property type="match status" value="1"/>
</dbReference>
<dbReference type="InterPro" id="IPR036259">
    <property type="entry name" value="MFS_trans_sf"/>
</dbReference>
<accession>A0A087CE20</accession>
<dbReference type="InterPro" id="IPR051788">
    <property type="entry name" value="MFS_Transporter"/>
</dbReference>
<feature type="transmembrane region" description="Helical" evidence="5">
    <location>
        <begin position="47"/>
        <end position="70"/>
    </location>
</feature>
<feature type="transmembrane region" description="Helical" evidence="5">
    <location>
        <begin position="371"/>
        <end position="392"/>
    </location>
</feature>
<evidence type="ECO:0000256" key="4">
    <source>
        <dbReference type="ARBA" id="ARBA00023136"/>
    </source>
</evidence>
<dbReference type="PANTHER" id="PTHR23514:SF13">
    <property type="entry name" value="INNER MEMBRANE PROTEIN YBJJ"/>
    <property type="match status" value="1"/>
</dbReference>
<dbReference type="PROSITE" id="PS50850">
    <property type="entry name" value="MFS"/>
    <property type="match status" value="1"/>
</dbReference>
<dbReference type="GO" id="GO:0022857">
    <property type="term" value="F:transmembrane transporter activity"/>
    <property type="evidence" value="ECO:0007669"/>
    <property type="project" value="InterPro"/>
</dbReference>
<dbReference type="eggNOG" id="COG0738">
    <property type="taxonomic scope" value="Bacteria"/>
</dbReference>
<feature type="domain" description="Major facilitator superfamily (MFS) profile" evidence="6">
    <location>
        <begin position="215"/>
        <end position="410"/>
    </location>
</feature>
<gene>
    <name evidence="7" type="ORF">BPSY_1929</name>
</gene>
<name>A0A087CE20_9BIFI</name>
<dbReference type="SUPFAM" id="SSF103473">
    <property type="entry name" value="MFS general substrate transporter"/>
    <property type="match status" value="1"/>
</dbReference>
<keyword evidence="8" id="KW-1185">Reference proteome</keyword>
<keyword evidence="3 5" id="KW-1133">Transmembrane helix</keyword>
<protein>
    <submittedName>
        <fullName evidence="7">Fucose permease</fullName>
    </submittedName>
</protein>
<evidence type="ECO:0000313" key="7">
    <source>
        <dbReference type="EMBL" id="KFI81520.1"/>
    </source>
</evidence>
<feature type="transmembrane region" description="Helical" evidence="5">
    <location>
        <begin position="253"/>
        <end position="274"/>
    </location>
</feature>
<feature type="transmembrane region" description="Helical" evidence="5">
    <location>
        <begin position="286"/>
        <end position="305"/>
    </location>
</feature>
<evidence type="ECO:0000259" key="6">
    <source>
        <dbReference type="PROSITE" id="PS50850"/>
    </source>
</evidence>
<comment type="caution">
    <text evidence="7">The sequence shown here is derived from an EMBL/GenBank/DDBJ whole genome shotgun (WGS) entry which is preliminary data.</text>
</comment>
<keyword evidence="2 5" id="KW-0812">Transmembrane</keyword>
<keyword evidence="4 5" id="KW-0472">Membrane</keyword>
<dbReference type="Proteomes" id="UP000029050">
    <property type="component" value="Unassembled WGS sequence"/>
</dbReference>
<dbReference type="CDD" id="cd17393">
    <property type="entry name" value="MFS_MosC_like"/>
    <property type="match status" value="1"/>
</dbReference>
<feature type="transmembrane region" description="Helical" evidence="5">
    <location>
        <begin position="141"/>
        <end position="163"/>
    </location>
</feature>
<reference evidence="7 8" key="1">
    <citation type="submission" date="2014-03" db="EMBL/GenBank/DDBJ databases">
        <title>Genomics of Bifidobacteria.</title>
        <authorList>
            <person name="Ventura M."/>
            <person name="Milani C."/>
            <person name="Lugli G.A."/>
        </authorList>
    </citation>
    <scope>NUCLEOTIDE SEQUENCE [LARGE SCALE GENOMIC DNA]</scope>
    <source>
        <strain evidence="7 8">LMG 21775</strain>
    </source>
</reference>
<dbReference type="STRING" id="218140.BPSY_1929"/>
<evidence type="ECO:0000256" key="2">
    <source>
        <dbReference type="ARBA" id="ARBA00022692"/>
    </source>
</evidence>
<feature type="transmembrane region" description="Helical" evidence="5">
    <location>
        <begin position="209"/>
        <end position="233"/>
    </location>
</feature>
<evidence type="ECO:0000256" key="3">
    <source>
        <dbReference type="ARBA" id="ARBA00022989"/>
    </source>
</evidence>